<sequence length="439" mass="50125">MAPPRALIQQSVEHGKKKNKKRKGRTVQTKREIDSLESNAARKLQLEYQSTLGDPIAEFERLLHSAAPFITSSCTNKNQQLDSSLHRTQLPRISLQDVWKWYETPGNCGLEVKAGDSPNINGFLAESTPFCAYFVPYLSAVQFFVYPHLPDVCGKDKVDTNPELVFEFFESELPHDRKPLHLKIRDLININTSNLQVFGDPSKLESMNLHDLHPSSWFSVAWYPIYRIPEGEFHAAFLTYHSFNQLIVRSIPIDSLNKTFQMIVFPVMGLQSYRTKGERWFDLITHVESSSEETTSKTSEILIERSRALEERCRTLNKNALLLSTRSVTADQVNRVNYHRDYQFFISIKKQKVYNNPTEEELVSVCTIAVVDVPITCSSGGLLLRTQLTDSWSQVKALPPTQLDSSLVCWTIQVFLISDQILDCMVSGQDPRFDLADVM</sequence>
<proteinExistence type="predicted"/>
<protein>
    <submittedName>
        <fullName evidence="1">Uncharacterized protein</fullName>
    </submittedName>
</protein>
<gene>
    <name evidence="1" type="ORF">D5086_033867</name>
</gene>
<evidence type="ECO:0000313" key="2">
    <source>
        <dbReference type="Proteomes" id="UP000309997"/>
    </source>
</evidence>
<accession>A0ACC4AI32</accession>
<name>A0ACC4AI32_POPAL</name>
<comment type="caution">
    <text evidence="1">The sequence shown here is derived from an EMBL/GenBank/DDBJ whole genome shotgun (WGS) entry which is preliminary data.</text>
</comment>
<evidence type="ECO:0000313" key="1">
    <source>
        <dbReference type="EMBL" id="KAL3565821.1"/>
    </source>
</evidence>
<dbReference type="Proteomes" id="UP000309997">
    <property type="component" value="Unassembled WGS sequence"/>
</dbReference>
<dbReference type="EMBL" id="RCHU02000019">
    <property type="protein sequence ID" value="KAL3565821.1"/>
    <property type="molecule type" value="Genomic_DNA"/>
</dbReference>
<reference evidence="1 2" key="1">
    <citation type="journal article" date="2024" name="Plant Biotechnol. J.">
        <title>Genome and CRISPR/Cas9 system of a widespread forest tree (Populus alba) in the world.</title>
        <authorList>
            <person name="Liu Y.J."/>
            <person name="Jiang P.F."/>
            <person name="Han X.M."/>
            <person name="Li X.Y."/>
            <person name="Wang H.M."/>
            <person name="Wang Y.J."/>
            <person name="Wang X.X."/>
            <person name="Zeng Q.Y."/>
        </authorList>
    </citation>
    <scope>NUCLEOTIDE SEQUENCE [LARGE SCALE GENOMIC DNA]</scope>
    <source>
        <strain evidence="2">cv. PAL-ZL1</strain>
    </source>
</reference>
<organism evidence="1 2">
    <name type="scientific">Populus alba</name>
    <name type="common">White poplar</name>
    <dbReference type="NCBI Taxonomy" id="43335"/>
    <lineage>
        <taxon>Eukaryota</taxon>
        <taxon>Viridiplantae</taxon>
        <taxon>Streptophyta</taxon>
        <taxon>Embryophyta</taxon>
        <taxon>Tracheophyta</taxon>
        <taxon>Spermatophyta</taxon>
        <taxon>Magnoliopsida</taxon>
        <taxon>eudicotyledons</taxon>
        <taxon>Gunneridae</taxon>
        <taxon>Pentapetalae</taxon>
        <taxon>rosids</taxon>
        <taxon>fabids</taxon>
        <taxon>Malpighiales</taxon>
        <taxon>Salicaceae</taxon>
        <taxon>Saliceae</taxon>
        <taxon>Populus</taxon>
    </lineage>
</organism>
<keyword evidence="2" id="KW-1185">Reference proteome</keyword>